<evidence type="ECO:0000313" key="4">
    <source>
        <dbReference type="Proteomes" id="UP000184240"/>
    </source>
</evidence>
<dbReference type="InterPro" id="IPR029044">
    <property type="entry name" value="Nucleotide-diphossugar_trans"/>
</dbReference>
<gene>
    <name evidence="2" type="ORF">DSM01_1856</name>
    <name evidence="3" type="ORF">SAMN04487999_2579</name>
</gene>
<proteinExistence type="predicted"/>
<accession>A0A1M5Z0X9</accession>
<reference evidence="2 5" key="3">
    <citation type="submission" date="2018-07" db="EMBL/GenBank/DDBJ databases">
        <title>Leeuwenhoekiella genomics.</title>
        <authorList>
            <person name="Tahon G."/>
            <person name="Willems A."/>
        </authorList>
    </citation>
    <scope>NUCLEOTIDE SEQUENCE [LARGE SCALE GENOMIC DNA]</scope>
    <source>
        <strain evidence="2 5">LMG 24856</strain>
    </source>
</reference>
<evidence type="ECO:0000313" key="5">
    <source>
        <dbReference type="Proteomes" id="UP000290037"/>
    </source>
</evidence>
<dbReference type="AlphaFoldDB" id="A0A1M5Z0X9"/>
<dbReference type="Proteomes" id="UP000184240">
    <property type="component" value="Unassembled WGS sequence"/>
</dbReference>
<reference evidence="3" key="2">
    <citation type="submission" date="2016-11" db="EMBL/GenBank/DDBJ databases">
        <authorList>
            <person name="Jaros S."/>
            <person name="Januszkiewicz K."/>
            <person name="Wedrychowicz H."/>
        </authorList>
    </citation>
    <scope>NUCLEOTIDE SEQUENCE [LARGE SCALE GENOMIC DNA]</scope>
    <source>
        <strain evidence="3">DSM 19859</strain>
    </source>
</reference>
<dbReference type="OrthoDB" id="1374586at2"/>
<dbReference type="CDD" id="cd00761">
    <property type="entry name" value="Glyco_tranf_GTA_type"/>
    <property type="match status" value="1"/>
</dbReference>
<reference evidence="4" key="1">
    <citation type="submission" date="2016-11" db="EMBL/GenBank/DDBJ databases">
        <authorList>
            <person name="Varghese N."/>
            <person name="Submissions S."/>
        </authorList>
    </citation>
    <scope>NUCLEOTIDE SEQUENCE [LARGE SCALE GENOMIC DNA]</scope>
    <source>
        <strain evidence="4">DSM 19859</strain>
    </source>
</reference>
<dbReference type="EMBL" id="FQXT01000004">
    <property type="protein sequence ID" value="SHI17804.1"/>
    <property type="molecule type" value="Genomic_DNA"/>
</dbReference>
<organism evidence="3 4">
    <name type="scientific">Leeuwenhoekiella palythoae</name>
    <dbReference type="NCBI Taxonomy" id="573501"/>
    <lineage>
        <taxon>Bacteria</taxon>
        <taxon>Pseudomonadati</taxon>
        <taxon>Bacteroidota</taxon>
        <taxon>Flavobacteriia</taxon>
        <taxon>Flavobacteriales</taxon>
        <taxon>Flavobacteriaceae</taxon>
        <taxon>Leeuwenhoekiella</taxon>
    </lineage>
</organism>
<evidence type="ECO:0000313" key="3">
    <source>
        <dbReference type="EMBL" id="SHI17804.1"/>
    </source>
</evidence>
<dbReference type="Gene3D" id="3.90.550.10">
    <property type="entry name" value="Spore Coat Polysaccharide Biosynthesis Protein SpsA, Chain A"/>
    <property type="match status" value="1"/>
</dbReference>
<sequence>MNSLAIVIPYFKLKFFQHTLESLSRQTNMSFVVYIGNDGSPESPDRIISEYKKRMLINYSSFKDNLGSTSLVKHWHRCIEMINDEKYLMILGDDDVLDPECIEEFYKVINLIEKQNIKVLRYATRIIDVSGKPISNEHYCVQYESSLKFFIKKLSGKARSSLSEYIFLSKQVKSSLIDFPLAWYADDLLYLKASDFGTIYTINESKVGVRASPFNISGDNLLNKKKNVASNLFFHHLLTKYKDRFSDKEINLLINRLEKSVINNKTNLKLFSNLYQVYFKYGEFRRLVPFFKNAFKSIRF</sequence>
<dbReference type="Proteomes" id="UP000290037">
    <property type="component" value="Unassembled WGS sequence"/>
</dbReference>
<evidence type="ECO:0000313" key="2">
    <source>
        <dbReference type="EMBL" id="RXG29754.1"/>
    </source>
</evidence>
<dbReference type="InterPro" id="IPR001173">
    <property type="entry name" value="Glyco_trans_2-like"/>
</dbReference>
<evidence type="ECO:0000259" key="1">
    <source>
        <dbReference type="Pfam" id="PF00535"/>
    </source>
</evidence>
<dbReference type="STRING" id="573501.SAMN04487999_2579"/>
<keyword evidence="5" id="KW-1185">Reference proteome</keyword>
<dbReference type="RefSeq" id="WP_072983635.1">
    <property type="nucleotide sequence ID" value="NZ_FQXT01000004.1"/>
</dbReference>
<dbReference type="SUPFAM" id="SSF53448">
    <property type="entry name" value="Nucleotide-diphospho-sugar transferases"/>
    <property type="match status" value="1"/>
</dbReference>
<feature type="domain" description="Glycosyltransferase 2-like" evidence="1">
    <location>
        <begin position="6"/>
        <end position="137"/>
    </location>
</feature>
<dbReference type="EMBL" id="QOVN01000003">
    <property type="protein sequence ID" value="RXG29754.1"/>
    <property type="molecule type" value="Genomic_DNA"/>
</dbReference>
<protein>
    <recommendedName>
        <fullName evidence="1">Glycosyltransferase 2-like domain-containing protein</fullName>
    </recommendedName>
</protein>
<name>A0A1M5Z0X9_9FLAO</name>
<dbReference type="Pfam" id="PF00535">
    <property type="entry name" value="Glycos_transf_2"/>
    <property type="match status" value="1"/>
</dbReference>